<dbReference type="Gene3D" id="3.40.190.10">
    <property type="entry name" value="Periplasmic binding protein-like II"/>
    <property type="match status" value="1"/>
</dbReference>
<dbReference type="PANTHER" id="PTHR43649:SF12">
    <property type="entry name" value="DIACETYLCHITOBIOSE BINDING PROTEIN DASA"/>
    <property type="match status" value="1"/>
</dbReference>
<name>A0A942TGL5_9BACI</name>
<dbReference type="Proteomes" id="UP000681414">
    <property type="component" value="Unassembled WGS sequence"/>
</dbReference>
<sequence>MKKAISMLVSIVLVFSLLVACSSSSSSDGEETKELTLVLSSQDVSDEKLKILMDEFNEKYPDIKVNRITVNSNGWADYFNKIQTMIAGGNSPDVIRVAIEGVHMFVDQDLLLAMDEFMAADPEPLDNYEDIHPKIQEPFIIDGKTYGFVWDWNNVVMHFNTDLLEEAGLEVPGEDWNLDDFIEYAQKLTKEENGNKQYGFAIPNYYFGASAWLYNNEASILNEDMTTSRLDDPNAIEVMQLFQDLIYKYKVSPVPNPDTDQITQLMSGQVAMAAAGKWPFLTYEKNDFTSIDVQHLPILKTREVIFGAGIFPVLKGTKYPEEAYKLSAFLSGTFSQKNTLASLSIPSRISVMEEVLPQTPAKNWKIYMDSADISKPVESPAQYAGVAQIFDRYMSAILSNQMDAASAMSKAKQEIDELLAKD</sequence>
<accession>A0A942TGL5</accession>
<feature type="signal peptide" evidence="1">
    <location>
        <begin position="1"/>
        <end position="25"/>
    </location>
</feature>
<gene>
    <name evidence="2" type="ORF">KHA97_21420</name>
</gene>
<dbReference type="PANTHER" id="PTHR43649">
    <property type="entry name" value="ARABINOSE-BINDING PROTEIN-RELATED"/>
    <property type="match status" value="1"/>
</dbReference>
<dbReference type="CDD" id="cd13585">
    <property type="entry name" value="PBP2_TMBP_like"/>
    <property type="match status" value="1"/>
</dbReference>
<keyword evidence="3" id="KW-1185">Reference proteome</keyword>
<dbReference type="Pfam" id="PF01547">
    <property type="entry name" value="SBP_bac_1"/>
    <property type="match status" value="1"/>
</dbReference>
<comment type="caution">
    <text evidence="2">The sequence shown here is derived from an EMBL/GenBank/DDBJ whole genome shotgun (WGS) entry which is preliminary data.</text>
</comment>
<dbReference type="SUPFAM" id="SSF53850">
    <property type="entry name" value="Periplasmic binding protein-like II"/>
    <property type="match status" value="1"/>
</dbReference>
<evidence type="ECO:0000313" key="3">
    <source>
        <dbReference type="Proteomes" id="UP000681414"/>
    </source>
</evidence>
<dbReference type="InterPro" id="IPR050490">
    <property type="entry name" value="Bact_solute-bd_prot1"/>
</dbReference>
<reference evidence="2 3" key="1">
    <citation type="submission" date="2021-05" db="EMBL/GenBank/DDBJ databases">
        <title>Novel Bacillus species.</title>
        <authorList>
            <person name="Liu G."/>
        </authorList>
    </citation>
    <scope>NUCLEOTIDE SEQUENCE [LARGE SCALE GENOMIC DNA]</scope>
    <source>
        <strain evidence="3">FJAT-49780</strain>
    </source>
</reference>
<evidence type="ECO:0000313" key="2">
    <source>
        <dbReference type="EMBL" id="MBS4197610.1"/>
    </source>
</evidence>
<organism evidence="2 3">
    <name type="scientific">Lederbergia citri</name>
    <dbReference type="NCBI Taxonomy" id="2833580"/>
    <lineage>
        <taxon>Bacteria</taxon>
        <taxon>Bacillati</taxon>
        <taxon>Bacillota</taxon>
        <taxon>Bacilli</taxon>
        <taxon>Bacillales</taxon>
        <taxon>Bacillaceae</taxon>
        <taxon>Lederbergia</taxon>
    </lineage>
</organism>
<dbReference type="RefSeq" id="WP_213126824.1">
    <property type="nucleotide sequence ID" value="NZ_JAGYPG010000004.1"/>
</dbReference>
<dbReference type="InterPro" id="IPR006059">
    <property type="entry name" value="SBP"/>
</dbReference>
<evidence type="ECO:0000256" key="1">
    <source>
        <dbReference type="SAM" id="SignalP"/>
    </source>
</evidence>
<dbReference type="PROSITE" id="PS51257">
    <property type="entry name" value="PROKAR_LIPOPROTEIN"/>
    <property type="match status" value="1"/>
</dbReference>
<dbReference type="EMBL" id="JAGYPG010000004">
    <property type="protein sequence ID" value="MBS4197610.1"/>
    <property type="molecule type" value="Genomic_DNA"/>
</dbReference>
<feature type="chain" id="PRO_5039039053" evidence="1">
    <location>
        <begin position="26"/>
        <end position="422"/>
    </location>
</feature>
<proteinExistence type="predicted"/>
<dbReference type="AlphaFoldDB" id="A0A942TGL5"/>
<protein>
    <submittedName>
        <fullName evidence="2">Sugar ABC transporter substrate-binding protein</fullName>
    </submittedName>
</protein>
<keyword evidence="1" id="KW-0732">Signal</keyword>